<proteinExistence type="inferred from homology"/>
<feature type="binding site" evidence="4">
    <location>
        <begin position="8"/>
        <end position="9"/>
    </location>
    <ligand>
        <name>D-ribulose 5-phosphate</name>
        <dbReference type="ChEBI" id="CHEBI:58121"/>
    </ligand>
</feature>
<reference evidence="5 6" key="1">
    <citation type="journal article" date="2010" name="Stand. Genomic Sci.">
        <title>Complete genome sequence of Ilyobacter polytropus type strain (CuHbu1).</title>
        <authorList>
            <person name="Sikorski J."/>
            <person name="Chertkov O."/>
            <person name="Lapidus A."/>
            <person name="Nolan M."/>
            <person name="Lucas S."/>
            <person name="Del Rio T.G."/>
            <person name="Tice H."/>
            <person name="Cheng J.F."/>
            <person name="Tapia R."/>
            <person name="Han C."/>
            <person name="Goodwin L."/>
            <person name="Pitluck S."/>
            <person name="Liolios K."/>
            <person name="Ivanova N."/>
            <person name="Mavromatis K."/>
            <person name="Mikhailova N."/>
            <person name="Pati A."/>
            <person name="Chen A."/>
            <person name="Palaniappan K."/>
            <person name="Land M."/>
            <person name="Hauser L."/>
            <person name="Chang Y.J."/>
            <person name="Jeffries C.D."/>
            <person name="Brambilla E."/>
            <person name="Yasawong M."/>
            <person name="Rohde M."/>
            <person name="Pukall R."/>
            <person name="Spring S."/>
            <person name="Goker M."/>
            <person name="Woyke T."/>
            <person name="Bristow J."/>
            <person name="Eisen J.A."/>
            <person name="Markowitz V."/>
            <person name="Hugenholtz P."/>
            <person name="Kyrpides N.C."/>
            <person name="Klenk H.P."/>
        </authorList>
    </citation>
    <scope>NUCLEOTIDE SEQUENCE [LARGE SCALE GENOMIC DNA]</scope>
    <source>
        <strain evidence="6">ATCC 51220 / DSM 2926 / LMG 16218 / CuHBu1</strain>
    </source>
</reference>
<feature type="binding site" evidence="4">
    <location>
        <position position="109"/>
    </location>
    <ligand>
        <name>D-ribulose 5-phosphate</name>
        <dbReference type="ChEBI" id="CHEBI:58121"/>
    </ligand>
</feature>
<feature type="binding site" evidence="4">
    <location>
        <position position="136"/>
    </location>
    <ligand>
        <name>D-ribulose 5-phosphate</name>
        <dbReference type="ChEBI" id="CHEBI:58121"/>
    </ligand>
</feature>
<feature type="active site" description="Proton acceptor" evidence="3">
    <location>
        <position position="65"/>
    </location>
</feature>
<dbReference type="InterPro" id="IPR036569">
    <property type="entry name" value="RpiB_LacA_LacB_sf"/>
</dbReference>
<dbReference type="GO" id="GO:0050044">
    <property type="term" value="F:galactose-6-phosphate isomerase activity"/>
    <property type="evidence" value="ECO:0007669"/>
    <property type="project" value="UniProtKB-EC"/>
</dbReference>
<accession>E3H987</accession>
<dbReference type="InterPro" id="IPR004785">
    <property type="entry name" value="RpiB"/>
</dbReference>
<dbReference type="OrthoDB" id="1778624at2"/>
<evidence type="ECO:0000313" key="5">
    <source>
        <dbReference type="EMBL" id="ADO82786.1"/>
    </source>
</evidence>
<dbReference type="NCBIfam" id="NF004051">
    <property type="entry name" value="PRK05571.1"/>
    <property type="match status" value="1"/>
</dbReference>
<name>E3H987_ILYPC</name>
<protein>
    <submittedName>
        <fullName evidence="5">Ribose-5-phosphate isomerase</fullName>
        <ecNumber evidence="5">5.3.1.26</ecNumber>
        <ecNumber evidence="5">5.3.1.6</ecNumber>
    </submittedName>
</protein>
<gene>
    <name evidence="5" type="ordered locus">Ilyop_1005</name>
</gene>
<sequence length="151" mass="16161">MIIALGADHGGFELKEKIKEHLIEKGHEILDLGAHSKESVDYPEFGRAVGEAVLDKKAECGIIVCGTGIGISIAANRIKGVRAALCTDTTMAKLTRQHNDANVLALGARIIGDVLALDILDTFLSTEFEGGRHAVRIGKLEEKNCKCGCNH</sequence>
<dbReference type="EC" id="5.3.1.26" evidence="5"/>
<feature type="binding site" evidence="4">
    <location>
        <position position="99"/>
    </location>
    <ligand>
        <name>D-ribulose 5-phosphate</name>
        <dbReference type="ChEBI" id="CHEBI:58121"/>
    </ligand>
</feature>
<dbReference type="NCBIfam" id="TIGR00689">
    <property type="entry name" value="rpiB_lacA_lacB"/>
    <property type="match status" value="1"/>
</dbReference>
<dbReference type="eggNOG" id="COG0698">
    <property type="taxonomic scope" value="Bacteria"/>
</dbReference>
<keyword evidence="2 5" id="KW-0413">Isomerase</keyword>
<dbReference type="PIRSF" id="PIRSF005384">
    <property type="entry name" value="RpiB_LacA_B"/>
    <property type="match status" value="1"/>
</dbReference>
<evidence type="ECO:0000313" key="6">
    <source>
        <dbReference type="Proteomes" id="UP000006875"/>
    </source>
</evidence>
<feature type="active site" description="Proton donor" evidence="3">
    <location>
        <position position="98"/>
    </location>
</feature>
<dbReference type="STRING" id="572544.Ilyop_1005"/>
<dbReference type="SUPFAM" id="SSF89623">
    <property type="entry name" value="Ribose/Galactose isomerase RpiB/AlsB"/>
    <property type="match status" value="1"/>
</dbReference>
<evidence type="ECO:0000256" key="3">
    <source>
        <dbReference type="PIRSR" id="PIRSR005384-1"/>
    </source>
</evidence>
<dbReference type="PANTHER" id="PTHR30345">
    <property type="entry name" value="RIBOSE-5-PHOSPHATE ISOMERASE B"/>
    <property type="match status" value="1"/>
</dbReference>
<dbReference type="KEGG" id="ipo:Ilyop_1005"/>
<organism evidence="5 6">
    <name type="scientific">Ilyobacter polytropus (strain ATCC 51220 / DSM 2926 / LMG 16218 / CuHBu1)</name>
    <dbReference type="NCBI Taxonomy" id="572544"/>
    <lineage>
        <taxon>Bacteria</taxon>
        <taxon>Fusobacteriati</taxon>
        <taxon>Fusobacteriota</taxon>
        <taxon>Fusobacteriia</taxon>
        <taxon>Fusobacteriales</taxon>
        <taxon>Fusobacteriaceae</taxon>
        <taxon>Ilyobacter</taxon>
    </lineage>
</organism>
<dbReference type="EC" id="5.3.1.6" evidence="5"/>
<dbReference type="Gene3D" id="3.40.1400.10">
    <property type="entry name" value="Sugar-phosphate isomerase, RpiB/LacA/LacB"/>
    <property type="match status" value="1"/>
</dbReference>
<dbReference type="GO" id="GO:0004751">
    <property type="term" value="F:ribose-5-phosphate isomerase activity"/>
    <property type="evidence" value="ECO:0007669"/>
    <property type="project" value="UniProtKB-EC"/>
</dbReference>
<dbReference type="Proteomes" id="UP000006875">
    <property type="component" value="Chromosome"/>
</dbReference>
<dbReference type="GO" id="GO:0019316">
    <property type="term" value="P:D-allose catabolic process"/>
    <property type="evidence" value="ECO:0007669"/>
    <property type="project" value="TreeGrafter"/>
</dbReference>
<feature type="binding site" evidence="4">
    <location>
        <begin position="66"/>
        <end position="70"/>
    </location>
    <ligand>
        <name>D-ribulose 5-phosphate</name>
        <dbReference type="ChEBI" id="CHEBI:58121"/>
    </ligand>
</feature>
<dbReference type="PANTHER" id="PTHR30345:SF0">
    <property type="entry name" value="DNA DAMAGE-REPAIR_TOLERATION PROTEIN DRT102"/>
    <property type="match status" value="1"/>
</dbReference>
<evidence type="ECO:0000256" key="4">
    <source>
        <dbReference type="PIRSR" id="PIRSR005384-2"/>
    </source>
</evidence>
<dbReference type="EMBL" id="CP002281">
    <property type="protein sequence ID" value="ADO82786.1"/>
    <property type="molecule type" value="Genomic_DNA"/>
</dbReference>
<keyword evidence="6" id="KW-1185">Reference proteome</keyword>
<dbReference type="HOGENOM" id="CLU_091396_4_1_0"/>
<comment type="similarity">
    <text evidence="1">Belongs to the LacAB/RpiB family.</text>
</comment>
<evidence type="ECO:0000256" key="1">
    <source>
        <dbReference type="ARBA" id="ARBA00008754"/>
    </source>
</evidence>
<dbReference type="NCBIfam" id="TIGR01120">
    <property type="entry name" value="rpiB"/>
    <property type="match status" value="1"/>
</dbReference>
<dbReference type="Pfam" id="PF02502">
    <property type="entry name" value="LacAB_rpiB"/>
    <property type="match status" value="1"/>
</dbReference>
<feature type="binding site" evidence="4">
    <location>
        <position position="132"/>
    </location>
    <ligand>
        <name>D-ribulose 5-phosphate</name>
        <dbReference type="ChEBI" id="CHEBI:58121"/>
    </ligand>
</feature>
<evidence type="ECO:0000256" key="2">
    <source>
        <dbReference type="ARBA" id="ARBA00023235"/>
    </source>
</evidence>
<dbReference type="GO" id="GO:0009052">
    <property type="term" value="P:pentose-phosphate shunt, non-oxidative branch"/>
    <property type="evidence" value="ECO:0007669"/>
    <property type="project" value="TreeGrafter"/>
</dbReference>
<dbReference type="AlphaFoldDB" id="E3H987"/>
<dbReference type="RefSeq" id="WP_013387454.1">
    <property type="nucleotide sequence ID" value="NC_014632.1"/>
</dbReference>
<dbReference type="InterPro" id="IPR003500">
    <property type="entry name" value="RpiB_LacA_LacB"/>
</dbReference>